<name>A0A9N9BRI7_9GLOM</name>
<dbReference type="Proteomes" id="UP000789759">
    <property type="component" value="Unassembled WGS sequence"/>
</dbReference>
<gene>
    <name evidence="2" type="ORF">CPELLU_LOCUS5925</name>
</gene>
<dbReference type="AlphaFoldDB" id="A0A9N9BRI7"/>
<evidence type="ECO:0000313" key="2">
    <source>
        <dbReference type="EMBL" id="CAG8577289.1"/>
    </source>
</evidence>
<protein>
    <submittedName>
        <fullName evidence="2">4053_t:CDS:1</fullName>
    </submittedName>
</protein>
<sequence length="620" mass="74589">MFYYNYENLDTNYYRIPHIINQIYNDIINNNIIKENTDVINNNGIFDILKKQITQEFDDKNKLLDNNYYDKIINDNKEKLNPKYHIIQNIRKKQLEYLNTFDNIIILIETECIIKTLKDKNFIEKQLNDINYPKYLEKKLENKKNNKLNELNKILDNIKKIINVEKISENLKSGEKLYSEIEDDKCLSLANKKELYRLITIRYNYVLEYENIVNDIKKIVDDYDYNKFDTKKIKSYLPNDLKNNLFDLLNNKQKYLLFFNELKNINDYNENLLEKLDNYYKNIIDQLYFGEEHKILEILRLLLYQKTFIFLEYKKNIDEETIIENLIKNNRGSLIYNIKFDNNLDSSQKNILNNLITDKINNSMDKLYDELLLLLDKKTTFSIYKTNIVHLMLQQLKQENLTNRDINTIFTKFLNKELENAIKDFVTKTNTLDSNINKNLEKEKKWKDLILKNKNIILDYDNYKNYFNYNLNNINIDYTQRFVKSKRIKILKMPKQKQIKEDEESVEEEEIEMLTSERIKEIEIWLEKSKNYKKSGVFTRLHNDISILIKGNTHNDNQITQLTQNLNDQTQLRQEYEEIIDGALDSCKEILKNLEINEKIDTLVDGLKIIKAHIIISKFL</sequence>
<keyword evidence="3" id="KW-1185">Reference proteome</keyword>
<evidence type="ECO:0000256" key="1">
    <source>
        <dbReference type="SAM" id="Coils"/>
    </source>
</evidence>
<keyword evidence="1" id="KW-0175">Coiled coil</keyword>
<accession>A0A9N9BRI7</accession>
<proteinExistence type="predicted"/>
<organism evidence="2 3">
    <name type="scientific">Cetraspora pellucida</name>
    <dbReference type="NCBI Taxonomy" id="1433469"/>
    <lineage>
        <taxon>Eukaryota</taxon>
        <taxon>Fungi</taxon>
        <taxon>Fungi incertae sedis</taxon>
        <taxon>Mucoromycota</taxon>
        <taxon>Glomeromycotina</taxon>
        <taxon>Glomeromycetes</taxon>
        <taxon>Diversisporales</taxon>
        <taxon>Gigasporaceae</taxon>
        <taxon>Cetraspora</taxon>
    </lineage>
</organism>
<reference evidence="2" key="1">
    <citation type="submission" date="2021-06" db="EMBL/GenBank/DDBJ databases">
        <authorList>
            <person name="Kallberg Y."/>
            <person name="Tangrot J."/>
            <person name="Rosling A."/>
        </authorList>
    </citation>
    <scope>NUCLEOTIDE SEQUENCE</scope>
    <source>
        <strain evidence="2">FL966</strain>
    </source>
</reference>
<dbReference type="EMBL" id="CAJVQA010003546">
    <property type="protein sequence ID" value="CAG8577289.1"/>
    <property type="molecule type" value="Genomic_DNA"/>
</dbReference>
<comment type="caution">
    <text evidence="2">The sequence shown here is derived from an EMBL/GenBank/DDBJ whole genome shotgun (WGS) entry which is preliminary data.</text>
</comment>
<feature type="coiled-coil region" evidence="1">
    <location>
        <begin position="137"/>
        <end position="184"/>
    </location>
</feature>
<evidence type="ECO:0000313" key="3">
    <source>
        <dbReference type="Proteomes" id="UP000789759"/>
    </source>
</evidence>